<keyword evidence="4 6" id="KW-1133">Transmembrane helix</keyword>
<protein>
    <submittedName>
        <fullName evidence="7">Uncharacterized protein</fullName>
    </submittedName>
</protein>
<evidence type="ECO:0000256" key="5">
    <source>
        <dbReference type="ARBA" id="ARBA00023136"/>
    </source>
</evidence>
<feature type="transmembrane region" description="Helical" evidence="6">
    <location>
        <begin position="15"/>
        <end position="37"/>
    </location>
</feature>
<feature type="transmembrane region" description="Helical" evidence="6">
    <location>
        <begin position="57"/>
        <end position="78"/>
    </location>
</feature>
<feature type="transmembrane region" description="Helical" evidence="6">
    <location>
        <begin position="140"/>
        <end position="163"/>
    </location>
</feature>
<comment type="caution">
    <text evidence="7">The sequence shown here is derived from an EMBL/GenBank/DDBJ whole genome shotgun (WGS) entry which is preliminary data.</text>
</comment>
<gene>
    <name evidence="7" type="ORF">NE237_011202</name>
</gene>
<dbReference type="GO" id="GO:0016020">
    <property type="term" value="C:membrane"/>
    <property type="evidence" value="ECO:0007669"/>
    <property type="project" value="UniProtKB-SubCell"/>
</dbReference>
<dbReference type="GO" id="GO:0022857">
    <property type="term" value="F:transmembrane transporter activity"/>
    <property type="evidence" value="ECO:0007669"/>
    <property type="project" value="InterPro"/>
</dbReference>
<sequence>MDDTISPNQIEETKIFLGLLPIFGSTIMMNCCLAQLQTFSVQQGILMNKKLFHNFEIPTPSLVVPPLIILLSSIPLYEHLAGIISKSKNLSEKKNPFKPLHRIGFGLVLASLAMAVAAAVEAKRRAAAEHNVVLPVYWLGFQFLLLSFSDFLTLGGMLEFFYSEAPESMKSMCTALAWCSTSMGYFLSSALVSLTNSVTKSLGKEWLGGINLNNDRLDLFYTLLCVFNFLNFLNYVYWAKRF</sequence>
<feature type="transmembrane region" description="Helical" evidence="6">
    <location>
        <begin position="99"/>
        <end position="120"/>
    </location>
</feature>
<reference evidence="7" key="1">
    <citation type="journal article" date="2023" name="Plant J.">
        <title>The genome of the king protea, Protea cynaroides.</title>
        <authorList>
            <person name="Chang J."/>
            <person name="Duong T.A."/>
            <person name="Schoeman C."/>
            <person name="Ma X."/>
            <person name="Roodt D."/>
            <person name="Barker N."/>
            <person name="Li Z."/>
            <person name="Van de Peer Y."/>
            <person name="Mizrachi E."/>
        </authorList>
    </citation>
    <scope>NUCLEOTIDE SEQUENCE</scope>
    <source>
        <tissue evidence="7">Young leaves</tissue>
    </source>
</reference>
<evidence type="ECO:0000256" key="1">
    <source>
        <dbReference type="ARBA" id="ARBA00004141"/>
    </source>
</evidence>
<evidence type="ECO:0000256" key="4">
    <source>
        <dbReference type="ARBA" id="ARBA00022989"/>
    </source>
</evidence>
<dbReference type="PANTHER" id="PTHR11654">
    <property type="entry name" value="OLIGOPEPTIDE TRANSPORTER-RELATED"/>
    <property type="match status" value="1"/>
</dbReference>
<evidence type="ECO:0000256" key="3">
    <source>
        <dbReference type="ARBA" id="ARBA00022692"/>
    </source>
</evidence>
<comment type="subcellular location">
    <subcellularLocation>
        <location evidence="1">Membrane</location>
        <topology evidence="1">Multi-pass membrane protein</topology>
    </subcellularLocation>
</comment>
<keyword evidence="8" id="KW-1185">Reference proteome</keyword>
<dbReference type="Proteomes" id="UP001141806">
    <property type="component" value="Unassembled WGS sequence"/>
</dbReference>
<dbReference type="OrthoDB" id="8904098at2759"/>
<evidence type="ECO:0000313" key="8">
    <source>
        <dbReference type="Proteomes" id="UP001141806"/>
    </source>
</evidence>
<evidence type="ECO:0000313" key="7">
    <source>
        <dbReference type="EMBL" id="KAJ4954419.1"/>
    </source>
</evidence>
<dbReference type="InterPro" id="IPR000109">
    <property type="entry name" value="POT_fam"/>
</dbReference>
<dbReference type="AlphaFoldDB" id="A0A9Q0GVM3"/>
<feature type="transmembrane region" description="Helical" evidence="6">
    <location>
        <begin position="219"/>
        <end position="238"/>
    </location>
</feature>
<organism evidence="7 8">
    <name type="scientific">Protea cynaroides</name>
    <dbReference type="NCBI Taxonomy" id="273540"/>
    <lineage>
        <taxon>Eukaryota</taxon>
        <taxon>Viridiplantae</taxon>
        <taxon>Streptophyta</taxon>
        <taxon>Embryophyta</taxon>
        <taxon>Tracheophyta</taxon>
        <taxon>Spermatophyta</taxon>
        <taxon>Magnoliopsida</taxon>
        <taxon>Proteales</taxon>
        <taxon>Proteaceae</taxon>
        <taxon>Protea</taxon>
    </lineage>
</organism>
<keyword evidence="3 6" id="KW-0812">Transmembrane</keyword>
<keyword evidence="5 6" id="KW-0472">Membrane</keyword>
<dbReference type="InterPro" id="IPR036259">
    <property type="entry name" value="MFS_trans_sf"/>
</dbReference>
<name>A0A9Q0GVM3_9MAGN</name>
<dbReference type="EMBL" id="JAMYWD010000011">
    <property type="protein sequence ID" value="KAJ4954419.1"/>
    <property type="molecule type" value="Genomic_DNA"/>
</dbReference>
<dbReference type="Pfam" id="PF00854">
    <property type="entry name" value="PTR2"/>
    <property type="match status" value="1"/>
</dbReference>
<dbReference type="SUPFAM" id="SSF103473">
    <property type="entry name" value="MFS general substrate transporter"/>
    <property type="match status" value="1"/>
</dbReference>
<feature type="transmembrane region" description="Helical" evidence="6">
    <location>
        <begin position="175"/>
        <end position="199"/>
    </location>
</feature>
<accession>A0A9Q0GVM3</accession>
<proteinExistence type="inferred from homology"/>
<evidence type="ECO:0000256" key="2">
    <source>
        <dbReference type="ARBA" id="ARBA00005982"/>
    </source>
</evidence>
<evidence type="ECO:0000256" key="6">
    <source>
        <dbReference type="SAM" id="Phobius"/>
    </source>
</evidence>
<comment type="similarity">
    <text evidence="2">Belongs to the major facilitator superfamily. Proton-dependent oligopeptide transporter (POT/PTR) (TC 2.A.17) family.</text>
</comment>
<dbReference type="Gene3D" id="1.20.1250.20">
    <property type="entry name" value="MFS general substrate transporter like domains"/>
    <property type="match status" value="1"/>
</dbReference>